<proteinExistence type="predicted"/>
<reference evidence="3" key="1">
    <citation type="submission" date="2015-07" db="EMBL/GenBank/DDBJ databases">
        <title>Fjat-10053 dsm26.</title>
        <authorList>
            <person name="Liu B."/>
            <person name="Wang J."/>
            <person name="Zhu Y."/>
            <person name="Liu G."/>
            <person name="Chen Q."/>
            <person name="Chen Z."/>
            <person name="Lan J."/>
            <person name="Che J."/>
            <person name="Ge C."/>
            <person name="Shi H."/>
            <person name="Pan Z."/>
            <person name="Liu X."/>
        </authorList>
    </citation>
    <scope>NUCLEOTIDE SEQUENCE [LARGE SCALE GENOMIC DNA]</scope>
    <source>
        <strain evidence="3">DSM 26</strain>
    </source>
</reference>
<feature type="transmembrane region" description="Helical" evidence="1">
    <location>
        <begin position="6"/>
        <end position="24"/>
    </location>
</feature>
<dbReference type="PATRIC" id="fig|1473.5.peg.2914"/>
<protein>
    <submittedName>
        <fullName evidence="2">Membrane protein</fullName>
    </submittedName>
</protein>
<comment type="caution">
    <text evidence="2">The sequence shown here is derived from an EMBL/GenBank/DDBJ whole genome shotgun (WGS) entry which is preliminary data.</text>
</comment>
<name>A0A0L0QQ57_VIRPA</name>
<dbReference type="GO" id="GO:0003676">
    <property type="term" value="F:nucleic acid binding"/>
    <property type="evidence" value="ECO:0007669"/>
    <property type="project" value="InterPro"/>
</dbReference>
<dbReference type="AlphaFoldDB" id="A0A0L0QQ57"/>
<keyword evidence="1" id="KW-1133">Transmembrane helix</keyword>
<dbReference type="PIRSF" id="PIRSF002599">
    <property type="entry name" value="Cold_shock_A"/>
    <property type="match status" value="1"/>
</dbReference>
<keyword evidence="3" id="KW-1185">Reference proteome</keyword>
<dbReference type="Proteomes" id="UP000036780">
    <property type="component" value="Unassembled WGS sequence"/>
</dbReference>
<feature type="transmembrane region" description="Helical" evidence="1">
    <location>
        <begin position="69"/>
        <end position="91"/>
    </location>
</feature>
<sequence length="93" mass="10920">MDNWNAIFLYLLGVNSIAFLFMGVDKQKAKQQHYRIPERTLWMLAILGGALGIWFGMKVFRHKTKHKRFVIGVPMLFISHCVLIVYLIWALRV</sequence>
<organism evidence="2 3">
    <name type="scientific">Virgibacillus pantothenticus</name>
    <dbReference type="NCBI Taxonomy" id="1473"/>
    <lineage>
        <taxon>Bacteria</taxon>
        <taxon>Bacillati</taxon>
        <taxon>Bacillota</taxon>
        <taxon>Bacilli</taxon>
        <taxon>Bacillales</taxon>
        <taxon>Bacillaceae</taxon>
        <taxon>Virgibacillus</taxon>
    </lineage>
</organism>
<gene>
    <name evidence="2" type="ORF">AFK71_20725</name>
</gene>
<dbReference type="RefSeq" id="WP_050353334.1">
    <property type="nucleotide sequence ID" value="NZ_BOSN01000009.1"/>
</dbReference>
<dbReference type="GeneID" id="66870017"/>
<feature type="transmembrane region" description="Helical" evidence="1">
    <location>
        <begin position="36"/>
        <end position="57"/>
    </location>
</feature>
<evidence type="ECO:0000256" key="1">
    <source>
        <dbReference type="SAM" id="Phobius"/>
    </source>
</evidence>
<evidence type="ECO:0000313" key="2">
    <source>
        <dbReference type="EMBL" id="KNE20750.1"/>
    </source>
</evidence>
<accession>A0A0L0QQ57</accession>
<keyword evidence="1" id="KW-0472">Membrane</keyword>
<evidence type="ECO:0000313" key="3">
    <source>
        <dbReference type="Proteomes" id="UP000036780"/>
    </source>
</evidence>
<dbReference type="EMBL" id="LGTO01000007">
    <property type="protein sequence ID" value="KNE20750.1"/>
    <property type="molecule type" value="Genomic_DNA"/>
</dbReference>
<dbReference type="InterPro" id="IPR012156">
    <property type="entry name" value="Cold_shock_CspA"/>
</dbReference>
<keyword evidence="1" id="KW-0812">Transmembrane</keyword>
<dbReference type="Pfam" id="PF06961">
    <property type="entry name" value="DUF1294"/>
    <property type="match status" value="1"/>
</dbReference>
<dbReference type="InterPro" id="IPR010718">
    <property type="entry name" value="DUF1294"/>
</dbReference>